<dbReference type="GO" id="GO:0005737">
    <property type="term" value="C:cytoplasm"/>
    <property type="evidence" value="ECO:0007669"/>
    <property type="project" value="TreeGrafter"/>
</dbReference>
<evidence type="ECO:0000313" key="4">
    <source>
        <dbReference type="Proteomes" id="UP000245119"/>
    </source>
</evidence>
<dbReference type="STRING" id="400727.A0A2T7PKP7"/>
<gene>
    <name evidence="3" type="ORF">C0Q70_05234</name>
</gene>
<dbReference type="PANTHER" id="PTHR31139:SF6">
    <property type="entry name" value="PROTEIN LIMB EXPRESSION 1 HOMOLOG"/>
    <property type="match status" value="1"/>
</dbReference>
<dbReference type="PANTHER" id="PTHR31139">
    <property type="entry name" value="ECTOPIC P GRANULES PROTEIN 5 HOMOLOG"/>
    <property type="match status" value="1"/>
</dbReference>
<dbReference type="EMBL" id="PZQS01000003">
    <property type="protein sequence ID" value="PVD33972.1"/>
    <property type="molecule type" value="Genomic_DNA"/>
</dbReference>
<dbReference type="OrthoDB" id="6250996at2759"/>
<dbReference type="Pfam" id="PF14954">
    <property type="entry name" value="LIX1"/>
    <property type="match status" value="1"/>
</dbReference>
<comment type="similarity">
    <text evidence="1">Belongs to the LIX1 family.</text>
</comment>
<evidence type="ECO:0000313" key="3">
    <source>
        <dbReference type="EMBL" id="PVD33972.1"/>
    </source>
</evidence>
<sequence length="280" mass="30711">MATGGKPVPVPRGSRASREHGQSSLHSQLGGRSMATLAADAAASVAQSHAQRSQMHGQMNEARAKTVLKEAVDAVVNSFAKHTHGYGRVNVVEALQEFWQMKLERGADLKNGALVVYESQPTTTPPYVCFVSLPGGSCFGSFQGSSADVDDPSTGIGAFKFMLEANKGRSMLEFQELMTVFQLLHWNGSLKAMRERNCSRQEVLAHYSHRALDDDMRSQMALDWIAREQETSGIISQELAVAEQELESARLAGRELRFYKEKRDILVLALSQISPVESLA</sequence>
<proteinExistence type="inferred from homology"/>
<dbReference type="AlphaFoldDB" id="A0A2T7PKP7"/>
<dbReference type="InterPro" id="IPR029270">
    <property type="entry name" value="LIX1"/>
</dbReference>
<organism evidence="3 4">
    <name type="scientific">Pomacea canaliculata</name>
    <name type="common">Golden apple snail</name>
    <dbReference type="NCBI Taxonomy" id="400727"/>
    <lineage>
        <taxon>Eukaryota</taxon>
        <taxon>Metazoa</taxon>
        <taxon>Spiralia</taxon>
        <taxon>Lophotrochozoa</taxon>
        <taxon>Mollusca</taxon>
        <taxon>Gastropoda</taxon>
        <taxon>Caenogastropoda</taxon>
        <taxon>Architaenioglossa</taxon>
        <taxon>Ampullarioidea</taxon>
        <taxon>Ampullariidae</taxon>
        <taxon>Pomacea</taxon>
    </lineage>
</organism>
<evidence type="ECO:0000256" key="1">
    <source>
        <dbReference type="ARBA" id="ARBA00007468"/>
    </source>
</evidence>
<reference evidence="3 4" key="1">
    <citation type="submission" date="2018-04" db="EMBL/GenBank/DDBJ databases">
        <title>The genome of golden apple snail Pomacea canaliculata provides insight into stress tolerance and invasive adaptation.</title>
        <authorList>
            <person name="Liu C."/>
            <person name="Liu B."/>
            <person name="Ren Y."/>
            <person name="Zhang Y."/>
            <person name="Wang H."/>
            <person name="Li S."/>
            <person name="Jiang F."/>
            <person name="Yin L."/>
            <person name="Zhang G."/>
            <person name="Qian W."/>
            <person name="Fan W."/>
        </authorList>
    </citation>
    <scope>NUCLEOTIDE SEQUENCE [LARGE SCALE GENOMIC DNA]</scope>
    <source>
        <strain evidence="3">SZHN2017</strain>
        <tissue evidence="3">Muscle</tissue>
    </source>
</reference>
<comment type="caution">
    <text evidence="3">The sequence shown here is derived from an EMBL/GenBank/DDBJ whole genome shotgun (WGS) entry which is preliminary data.</text>
</comment>
<keyword evidence="4" id="KW-1185">Reference proteome</keyword>
<evidence type="ECO:0008006" key="5">
    <source>
        <dbReference type="Google" id="ProtNLM"/>
    </source>
</evidence>
<feature type="region of interest" description="Disordered" evidence="2">
    <location>
        <begin position="1"/>
        <end position="31"/>
    </location>
</feature>
<protein>
    <recommendedName>
        <fullName evidence="5">LIX1-like protein</fullName>
    </recommendedName>
</protein>
<dbReference type="Proteomes" id="UP000245119">
    <property type="component" value="Linkage Group LG3"/>
</dbReference>
<evidence type="ECO:0000256" key="2">
    <source>
        <dbReference type="SAM" id="MobiDB-lite"/>
    </source>
</evidence>
<name>A0A2T7PKP7_POMCA</name>
<dbReference type="InterPro" id="IPR051436">
    <property type="entry name" value="Autophagy-related_EPG5"/>
</dbReference>
<dbReference type="GO" id="GO:0097352">
    <property type="term" value="P:autophagosome maturation"/>
    <property type="evidence" value="ECO:0007669"/>
    <property type="project" value="TreeGrafter"/>
</dbReference>
<accession>A0A2T7PKP7</accession>